<evidence type="ECO:0000313" key="6">
    <source>
        <dbReference type="Proteomes" id="UP000241890"/>
    </source>
</evidence>
<sequence length="406" mass="46242">MDEGRRKFRLVPGEPVGSGGFDGRGQGEDEDQAGPRDRKESYIFVGQDLQYCTAERIVALVGAKWATQVSMNRALKFQPQEGDVVVSAAPNSGEGIVLCMLQLLALGENSVNAQGNRTDDGAYYPIPLIESKDFDKNPRGLDDLQPGVLRLYKTHMDALSMRDKIHGEGKVICVLRDPKDYRLGWFRCLTRMYEAERKDRPDTTPFSARYSLDDFAQVRPALCCGYQKESNYEENLVEWASMRDEPNVLIVFYEDIINDTPAVLDRLAHHVGVNPSLALRKKILLHVNFARMHTTYGALHEFSAEEADIKVGQAMPRFTYESNLDINQMWTAAVRLVEPSRWRDYSAFYEDLTGRTFPFEYATMPPEEEDYLCTDLQSAIAACLPKVDKDGKRRHLFPSNRFSRWK</sequence>
<dbReference type="OrthoDB" id="205623at2759"/>
<organism evidence="5 6">
    <name type="scientific">Hondaea fermentalgiana</name>
    <dbReference type="NCBI Taxonomy" id="2315210"/>
    <lineage>
        <taxon>Eukaryota</taxon>
        <taxon>Sar</taxon>
        <taxon>Stramenopiles</taxon>
        <taxon>Bigyra</taxon>
        <taxon>Labyrinthulomycetes</taxon>
        <taxon>Thraustochytrida</taxon>
        <taxon>Thraustochytriidae</taxon>
        <taxon>Hondaea</taxon>
    </lineage>
</organism>
<dbReference type="PANTHER" id="PTHR11783">
    <property type="entry name" value="SULFOTRANSFERASE SULT"/>
    <property type="match status" value="1"/>
</dbReference>
<evidence type="ECO:0000259" key="4">
    <source>
        <dbReference type="Pfam" id="PF00685"/>
    </source>
</evidence>
<evidence type="ECO:0000313" key="5">
    <source>
        <dbReference type="EMBL" id="GBG25565.1"/>
    </source>
</evidence>
<keyword evidence="6" id="KW-1185">Reference proteome</keyword>
<evidence type="ECO:0000256" key="2">
    <source>
        <dbReference type="ARBA" id="ARBA00022679"/>
    </source>
</evidence>
<accession>A0A2R5G4T0</accession>
<dbReference type="Proteomes" id="UP000241890">
    <property type="component" value="Unassembled WGS sequence"/>
</dbReference>
<dbReference type="SUPFAM" id="SSF52540">
    <property type="entry name" value="P-loop containing nucleoside triphosphate hydrolases"/>
    <property type="match status" value="1"/>
</dbReference>
<comment type="similarity">
    <text evidence="1">Belongs to the sulfotransferase 1 family.</text>
</comment>
<dbReference type="InterPro" id="IPR000863">
    <property type="entry name" value="Sulfotransferase_dom"/>
</dbReference>
<keyword evidence="2 5" id="KW-0808">Transferase</keyword>
<proteinExistence type="inferred from homology"/>
<dbReference type="GO" id="GO:0008146">
    <property type="term" value="F:sulfotransferase activity"/>
    <property type="evidence" value="ECO:0007669"/>
    <property type="project" value="InterPro"/>
</dbReference>
<protein>
    <submittedName>
        <fullName evidence="5">Cytosolic sulfotransferase 3</fullName>
    </submittedName>
</protein>
<dbReference type="Gene3D" id="3.40.50.300">
    <property type="entry name" value="P-loop containing nucleotide triphosphate hydrolases"/>
    <property type="match status" value="1"/>
</dbReference>
<evidence type="ECO:0000256" key="1">
    <source>
        <dbReference type="ARBA" id="ARBA00005771"/>
    </source>
</evidence>
<reference evidence="5 6" key="1">
    <citation type="submission" date="2017-12" db="EMBL/GenBank/DDBJ databases">
        <title>Sequencing, de novo assembly and annotation of complete genome of a new Thraustochytrid species, strain FCC1311.</title>
        <authorList>
            <person name="Sedici K."/>
            <person name="Godart F."/>
            <person name="Aiese Cigliano R."/>
            <person name="Sanseverino W."/>
            <person name="Barakat M."/>
            <person name="Ortet P."/>
            <person name="Marechal E."/>
            <person name="Cagnac O."/>
            <person name="Amato A."/>
        </authorList>
    </citation>
    <scope>NUCLEOTIDE SEQUENCE [LARGE SCALE GENOMIC DNA]</scope>
</reference>
<evidence type="ECO:0000256" key="3">
    <source>
        <dbReference type="SAM" id="MobiDB-lite"/>
    </source>
</evidence>
<dbReference type="InParanoid" id="A0A2R5G4T0"/>
<dbReference type="Pfam" id="PF00685">
    <property type="entry name" value="Sulfotransfer_1"/>
    <property type="match status" value="1"/>
</dbReference>
<dbReference type="InterPro" id="IPR027417">
    <property type="entry name" value="P-loop_NTPase"/>
</dbReference>
<name>A0A2R5G4T0_9STRA</name>
<feature type="domain" description="Sulfotransferase" evidence="4">
    <location>
        <begin position="82"/>
        <end position="317"/>
    </location>
</feature>
<dbReference type="EMBL" id="BEYU01000013">
    <property type="protein sequence ID" value="GBG25565.1"/>
    <property type="molecule type" value="Genomic_DNA"/>
</dbReference>
<dbReference type="AlphaFoldDB" id="A0A2R5G4T0"/>
<comment type="caution">
    <text evidence="5">The sequence shown here is derived from an EMBL/GenBank/DDBJ whole genome shotgun (WGS) entry which is preliminary data.</text>
</comment>
<feature type="region of interest" description="Disordered" evidence="3">
    <location>
        <begin position="1"/>
        <end position="38"/>
    </location>
</feature>
<gene>
    <name evidence="5" type="ORF">FCC1311_017842</name>
</gene>